<gene>
    <name evidence="1" type="ORF">CAL12_22685</name>
</gene>
<dbReference type="KEGG" id="bgv:CAL12_22685"/>
<evidence type="ECO:0008006" key="3">
    <source>
        <dbReference type="Google" id="ProtNLM"/>
    </source>
</evidence>
<protein>
    <recommendedName>
        <fullName evidence="3">DUF4280 domain-containing protein</fullName>
    </recommendedName>
</protein>
<dbReference type="OrthoDB" id="4825649at2"/>
<keyword evidence="2" id="KW-1185">Reference proteome</keyword>
<dbReference type="Pfam" id="PF14107">
    <property type="entry name" value="DUF4280"/>
    <property type="match status" value="1"/>
</dbReference>
<evidence type="ECO:0000313" key="1">
    <source>
        <dbReference type="EMBL" id="ARP83344.1"/>
    </source>
</evidence>
<dbReference type="Gene3D" id="2.60.200.60">
    <property type="match status" value="1"/>
</dbReference>
<dbReference type="Proteomes" id="UP000194151">
    <property type="component" value="Chromosome"/>
</dbReference>
<sequence>MALPVVLGAELMCTFGTAPSTLIVEPESRVLVEGRPAANIEDNKPLLNITPFLMCMSLANPEVEAATTAAMGVLTPMPCIPIVEAPWLPGAPTVLVGGLPALDNNSRCMCQWAGVISVVVPGCVRTMVP</sequence>
<proteinExistence type="predicted"/>
<dbReference type="RefSeq" id="WP_086066680.1">
    <property type="nucleotide sequence ID" value="NZ_CP021108.1"/>
</dbReference>
<dbReference type="STRING" id="1416806.CAL12_22685"/>
<dbReference type="EMBL" id="CP021108">
    <property type="protein sequence ID" value="ARP83344.1"/>
    <property type="molecule type" value="Genomic_DNA"/>
</dbReference>
<dbReference type="InterPro" id="IPR025460">
    <property type="entry name" value="DUF4280"/>
</dbReference>
<evidence type="ECO:0000313" key="2">
    <source>
        <dbReference type="Proteomes" id="UP000194151"/>
    </source>
</evidence>
<organism evidence="1 2">
    <name type="scientific">Bordetella genomosp. 8</name>
    <dbReference type="NCBI Taxonomy" id="1416806"/>
    <lineage>
        <taxon>Bacteria</taxon>
        <taxon>Pseudomonadati</taxon>
        <taxon>Pseudomonadota</taxon>
        <taxon>Betaproteobacteria</taxon>
        <taxon>Burkholderiales</taxon>
        <taxon>Alcaligenaceae</taxon>
        <taxon>Bordetella</taxon>
    </lineage>
</organism>
<accession>A0A1W6YQQ3</accession>
<reference evidence="1 2" key="1">
    <citation type="submission" date="2017-05" db="EMBL/GenBank/DDBJ databases">
        <title>Complete and WGS of Bordetella genogroups.</title>
        <authorList>
            <person name="Spilker T."/>
            <person name="LiPuma J."/>
        </authorList>
    </citation>
    <scope>NUCLEOTIDE SEQUENCE [LARGE SCALE GENOMIC DNA]</scope>
    <source>
        <strain evidence="1 2">AU19157</strain>
    </source>
</reference>
<name>A0A1W6YQQ3_9BORD</name>
<dbReference type="AlphaFoldDB" id="A0A1W6YQQ3"/>